<keyword evidence="5" id="KW-0800">Toxin</keyword>
<organism evidence="7 8">
    <name type="scientific">Bradyrhizobium neotropicale</name>
    <dbReference type="NCBI Taxonomy" id="1497615"/>
    <lineage>
        <taxon>Bacteria</taxon>
        <taxon>Pseudomonadati</taxon>
        <taxon>Pseudomonadota</taxon>
        <taxon>Alphaproteobacteria</taxon>
        <taxon>Hyphomicrobiales</taxon>
        <taxon>Nitrobacteraceae</taxon>
        <taxon>Bradyrhizobium</taxon>
    </lineage>
</organism>
<sequence length="141" mass="15413">MEPLALSDLPQDALVLIDSAPVIYFLEGHPKFGPRFKPLFEAHETGRLRFAVTTITIAEVLTGPLQAGDDVLARRYRAILESWQPVALDVDIAESAARLRASLRLKLADAVQAASALAINAAALVTHDRDFSRVRSLRIIS</sequence>
<dbReference type="GO" id="GO:0016787">
    <property type="term" value="F:hydrolase activity"/>
    <property type="evidence" value="ECO:0007669"/>
    <property type="project" value="UniProtKB-KW"/>
</dbReference>
<gene>
    <name evidence="5" type="primary">vapC</name>
    <name evidence="7" type="ORF">AXW67_08120</name>
</gene>
<evidence type="ECO:0000256" key="4">
    <source>
        <dbReference type="ARBA" id="ARBA00022801"/>
    </source>
</evidence>
<dbReference type="Gene3D" id="3.40.50.1010">
    <property type="entry name" value="5'-nuclease"/>
    <property type="match status" value="1"/>
</dbReference>
<evidence type="ECO:0000256" key="3">
    <source>
        <dbReference type="ARBA" id="ARBA00022723"/>
    </source>
</evidence>
<evidence type="ECO:0000313" key="7">
    <source>
        <dbReference type="EMBL" id="OAF17626.1"/>
    </source>
</evidence>
<keyword evidence="4 5" id="KW-0378">Hydrolase</keyword>
<dbReference type="GO" id="GO:0090729">
    <property type="term" value="F:toxin activity"/>
    <property type="evidence" value="ECO:0007669"/>
    <property type="project" value="UniProtKB-KW"/>
</dbReference>
<evidence type="ECO:0000256" key="5">
    <source>
        <dbReference type="HAMAP-Rule" id="MF_00265"/>
    </source>
</evidence>
<keyword evidence="1 5" id="KW-1277">Toxin-antitoxin system</keyword>
<accession>A0A176ZCW8</accession>
<dbReference type="EMBL" id="LSEF01000042">
    <property type="protein sequence ID" value="OAF17626.1"/>
    <property type="molecule type" value="Genomic_DNA"/>
</dbReference>
<comment type="function">
    <text evidence="5">Toxic component of a toxin-antitoxin (TA) system. An RNase.</text>
</comment>
<dbReference type="InterPro" id="IPR029060">
    <property type="entry name" value="PIN-like_dom_sf"/>
</dbReference>
<dbReference type="RefSeq" id="WP_063678270.1">
    <property type="nucleotide sequence ID" value="NZ_LSEF01000042.1"/>
</dbReference>
<keyword evidence="2 5" id="KW-0540">Nuclease</keyword>
<dbReference type="InterPro" id="IPR002716">
    <property type="entry name" value="PIN_dom"/>
</dbReference>
<evidence type="ECO:0000259" key="6">
    <source>
        <dbReference type="Pfam" id="PF01850"/>
    </source>
</evidence>
<name>A0A176ZCW8_9BRAD</name>
<comment type="caution">
    <text evidence="7">The sequence shown here is derived from an EMBL/GenBank/DDBJ whole genome shotgun (WGS) entry which is preliminary data.</text>
</comment>
<comment type="similarity">
    <text evidence="5">Belongs to the PINc/VapC protein family.</text>
</comment>
<feature type="domain" description="PIN" evidence="6">
    <location>
        <begin position="15"/>
        <end position="135"/>
    </location>
</feature>
<evidence type="ECO:0000313" key="8">
    <source>
        <dbReference type="Proteomes" id="UP000077173"/>
    </source>
</evidence>
<dbReference type="EC" id="3.1.-.-" evidence="5"/>
<dbReference type="InterPro" id="IPR022907">
    <property type="entry name" value="VapC_family"/>
</dbReference>
<comment type="cofactor">
    <cofactor evidence="5">
        <name>Mg(2+)</name>
        <dbReference type="ChEBI" id="CHEBI:18420"/>
    </cofactor>
</comment>
<dbReference type="HAMAP" id="MF_00265">
    <property type="entry name" value="VapC_Nob1"/>
    <property type="match status" value="1"/>
</dbReference>
<dbReference type="Proteomes" id="UP000077173">
    <property type="component" value="Unassembled WGS sequence"/>
</dbReference>
<dbReference type="GO" id="GO:0000287">
    <property type="term" value="F:magnesium ion binding"/>
    <property type="evidence" value="ECO:0007669"/>
    <property type="project" value="UniProtKB-UniRule"/>
</dbReference>
<dbReference type="GO" id="GO:0004540">
    <property type="term" value="F:RNA nuclease activity"/>
    <property type="evidence" value="ECO:0007669"/>
    <property type="project" value="InterPro"/>
</dbReference>
<protein>
    <recommendedName>
        <fullName evidence="5">Ribonuclease VapC</fullName>
        <shortName evidence="5">RNase VapC</shortName>
        <ecNumber evidence="5">3.1.-.-</ecNumber>
    </recommendedName>
    <alternativeName>
        <fullName evidence="5">Toxin VapC</fullName>
    </alternativeName>
</protein>
<dbReference type="AlphaFoldDB" id="A0A176ZCW8"/>
<feature type="binding site" evidence="5">
    <location>
        <position position="18"/>
    </location>
    <ligand>
        <name>Mg(2+)</name>
        <dbReference type="ChEBI" id="CHEBI:18420"/>
    </ligand>
</feature>
<feature type="binding site" evidence="5">
    <location>
        <position position="109"/>
    </location>
    <ligand>
        <name>Mg(2+)</name>
        <dbReference type="ChEBI" id="CHEBI:18420"/>
    </ligand>
</feature>
<evidence type="ECO:0000256" key="2">
    <source>
        <dbReference type="ARBA" id="ARBA00022722"/>
    </source>
</evidence>
<evidence type="ECO:0000256" key="1">
    <source>
        <dbReference type="ARBA" id="ARBA00022649"/>
    </source>
</evidence>
<proteinExistence type="inferred from homology"/>
<dbReference type="Pfam" id="PF01850">
    <property type="entry name" value="PIN"/>
    <property type="match status" value="1"/>
</dbReference>
<reference evidence="7 8" key="1">
    <citation type="submission" date="2016-02" db="EMBL/GenBank/DDBJ databases">
        <title>Draft genome sequence of the strain BR 10247T Bradyrhizobium neotropicale isolated from nodules of Centrolobium paraense.</title>
        <authorList>
            <person name="Simoes-Araujo J.L."/>
            <person name="Barauna A.C."/>
            <person name="Silva K."/>
            <person name="Zilli J.E."/>
        </authorList>
    </citation>
    <scope>NUCLEOTIDE SEQUENCE [LARGE SCALE GENOMIC DNA]</scope>
    <source>
        <strain evidence="7 8">BR 10247</strain>
    </source>
</reference>
<keyword evidence="5" id="KW-0460">Magnesium</keyword>
<dbReference type="SUPFAM" id="SSF88723">
    <property type="entry name" value="PIN domain-like"/>
    <property type="match status" value="1"/>
</dbReference>
<keyword evidence="3 5" id="KW-0479">Metal-binding</keyword>
<keyword evidence="8" id="KW-1185">Reference proteome</keyword>
<dbReference type="GeneID" id="32586989"/>